<reference evidence="1 2" key="1">
    <citation type="journal article" date="2016" name="Nat. Commun.">
        <title>Thousands of microbial genomes shed light on interconnected biogeochemical processes in an aquifer system.</title>
        <authorList>
            <person name="Anantharaman K."/>
            <person name="Brown C.T."/>
            <person name="Hug L.A."/>
            <person name="Sharon I."/>
            <person name="Castelle C.J."/>
            <person name="Probst A.J."/>
            <person name="Thomas B.C."/>
            <person name="Singh A."/>
            <person name="Wilkins M.J."/>
            <person name="Karaoz U."/>
            <person name="Brodie E.L."/>
            <person name="Williams K.H."/>
            <person name="Hubbard S.S."/>
            <person name="Banfield J.F."/>
        </authorList>
    </citation>
    <scope>NUCLEOTIDE SEQUENCE [LARGE SCALE GENOMIC DNA]</scope>
</reference>
<dbReference type="InterPro" id="IPR036069">
    <property type="entry name" value="DUF34/NIF3_sf"/>
</dbReference>
<dbReference type="AlphaFoldDB" id="A0A1F6LTV7"/>
<dbReference type="EMBL" id="MFPV01000010">
    <property type="protein sequence ID" value="OGH62819.1"/>
    <property type="molecule type" value="Genomic_DNA"/>
</dbReference>
<proteinExistence type="predicted"/>
<dbReference type="SUPFAM" id="SSF102705">
    <property type="entry name" value="NIF3 (NGG1p interacting factor 3)-like"/>
    <property type="match status" value="1"/>
</dbReference>
<dbReference type="FunFam" id="3.30.70.120:FF:000006">
    <property type="entry name" value="GTP cyclohydrolase 1 type 2 homolog"/>
    <property type="match status" value="1"/>
</dbReference>
<comment type="caution">
    <text evidence="1">The sequence shown here is derived from an EMBL/GenBank/DDBJ whole genome shotgun (WGS) entry which is preliminary data.</text>
</comment>
<organism evidence="1 2">
    <name type="scientific">Candidatus Magasanikbacteria bacterium RIFCSPHIGHO2_01_FULL_50_8</name>
    <dbReference type="NCBI Taxonomy" id="1798674"/>
    <lineage>
        <taxon>Bacteria</taxon>
        <taxon>Candidatus Magasanikiibacteriota</taxon>
    </lineage>
</organism>
<name>A0A1F6LTV7_9BACT</name>
<dbReference type="InterPro" id="IPR015867">
    <property type="entry name" value="N-reg_PII/ATP_PRibTrfase_C"/>
</dbReference>
<sequence>MQRVKLVVFVPLTHSDAVRQAMGVAGAGKIGNYSYCSFSMRGVGRYRPDAGANPAIGSVGNFESVDEERIETVCETVKLGSIIAAIKAVHPYEEVVIDVYPLV</sequence>
<dbReference type="PANTHER" id="PTHR41774:SF1">
    <property type="entry name" value="NGG1P INTERACTING FACTOR NIF3"/>
    <property type="match status" value="1"/>
</dbReference>
<evidence type="ECO:0000313" key="2">
    <source>
        <dbReference type="Proteomes" id="UP000176329"/>
    </source>
</evidence>
<evidence type="ECO:0000313" key="1">
    <source>
        <dbReference type="EMBL" id="OGH62819.1"/>
    </source>
</evidence>
<protein>
    <recommendedName>
        <fullName evidence="3">NGG1p interacting factor NIF3</fullName>
    </recommendedName>
</protein>
<accession>A0A1F6LTV7</accession>
<gene>
    <name evidence="1" type="ORF">A2848_00500</name>
</gene>
<dbReference type="Gene3D" id="3.30.70.120">
    <property type="match status" value="1"/>
</dbReference>
<evidence type="ECO:0008006" key="3">
    <source>
        <dbReference type="Google" id="ProtNLM"/>
    </source>
</evidence>
<dbReference type="PANTHER" id="PTHR41774">
    <property type="match status" value="1"/>
</dbReference>
<dbReference type="Proteomes" id="UP000176329">
    <property type="component" value="Unassembled WGS sequence"/>
</dbReference>